<dbReference type="GO" id="GO:0072344">
    <property type="term" value="P:rescue of stalled ribosome"/>
    <property type="evidence" value="ECO:0007669"/>
    <property type="project" value="UniProtKB-UniRule"/>
</dbReference>
<dbReference type="Pfam" id="PF01713">
    <property type="entry name" value="Smr"/>
    <property type="match status" value="1"/>
</dbReference>
<keyword evidence="1 8" id="KW-0540">Nuclease</keyword>
<dbReference type="InterPro" id="IPR005747">
    <property type="entry name" value="MutS2"/>
</dbReference>
<keyword evidence="6 8" id="KW-0694">RNA-binding</keyword>
<organism evidence="12 13">
    <name type="scientific">Acetitomaculum ruminis DSM 5522</name>
    <dbReference type="NCBI Taxonomy" id="1120918"/>
    <lineage>
        <taxon>Bacteria</taxon>
        <taxon>Bacillati</taxon>
        <taxon>Bacillota</taxon>
        <taxon>Clostridia</taxon>
        <taxon>Lachnospirales</taxon>
        <taxon>Lachnospiraceae</taxon>
        <taxon>Acetitomaculum</taxon>
    </lineage>
</organism>
<keyword evidence="13" id="KW-1185">Reference proteome</keyword>
<evidence type="ECO:0000259" key="11">
    <source>
        <dbReference type="PROSITE" id="PS50828"/>
    </source>
</evidence>
<dbReference type="InterPro" id="IPR007696">
    <property type="entry name" value="DNA_mismatch_repair_MutS_core"/>
</dbReference>
<dbReference type="InterPro" id="IPR000432">
    <property type="entry name" value="DNA_mismatch_repair_MutS_C"/>
</dbReference>
<dbReference type="GO" id="GO:0140664">
    <property type="term" value="F:ATP-dependent DNA damage sensor activity"/>
    <property type="evidence" value="ECO:0007669"/>
    <property type="project" value="InterPro"/>
</dbReference>
<dbReference type="OrthoDB" id="9808166at2"/>
<proteinExistence type="inferred from homology"/>
<evidence type="ECO:0000256" key="1">
    <source>
        <dbReference type="ARBA" id="ARBA00022722"/>
    </source>
</evidence>
<dbReference type="InterPro" id="IPR002625">
    <property type="entry name" value="Smr_dom"/>
</dbReference>
<comment type="function">
    <text evidence="8">Acts as a ribosome collision sensor, splitting the ribosome into its 2 subunits. Detects stalled/collided 70S ribosomes which it binds and splits by an ATP-hydrolysis driven conformational change. Acts upstream of the ribosome quality control system (RQC), a ribosome-associated complex that mediates the extraction of incompletely synthesized nascent chains from stalled ribosomes and their subsequent degradation. Probably generates substrates for RQC.</text>
</comment>
<dbReference type="EC" id="3.6.4.-" evidence="8"/>
<keyword evidence="4 8" id="KW-0378">Hydrolase</keyword>
<dbReference type="PANTHER" id="PTHR48466:SF2">
    <property type="entry name" value="OS10G0509000 PROTEIN"/>
    <property type="match status" value="1"/>
</dbReference>
<dbReference type="GO" id="GO:0004519">
    <property type="term" value="F:endonuclease activity"/>
    <property type="evidence" value="ECO:0007669"/>
    <property type="project" value="UniProtKB-UniRule"/>
</dbReference>
<dbReference type="GO" id="GO:0045910">
    <property type="term" value="P:negative regulation of DNA recombination"/>
    <property type="evidence" value="ECO:0007669"/>
    <property type="project" value="InterPro"/>
</dbReference>
<dbReference type="SMART" id="SM00534">
    <property type="entry name" value="MUTSac"/>
    <property type="match status" value="1"/>
</dbReference>
<evidence type="ECO:0000256" key="2">
    <source>
        <dbReference type="ARBA" id="ARBA00022730"/>
    </source>
</evidence>
<dbReference type="PANTHER" id="PTHR48466">
    <property type="entry name" value="OS10G0509000 PROTEIN-RELATED"/>
    <property type="match status" value="1"/>
</dbReference>
<dbReference type="GO" id="GO:0016887">
    <property type="term" value="F:ATP hydrolysis activity"/>
    <property type="evidence" value="ECO:0007669"/>
    <property type="project" value="InterPro"/>
</dbReference>
<dbReference type="AlphaFoldDB" id="A0A1I0XFS4"/>
<feature type="coiled-coil region" evidence="9">
    <location>
        <begin position="229"/>
        <end position="264"/>
    </location>
</feature>
<dbReference type="STRING" id="1120918.SAMN05216249_106112"/>
<evidence type="ECO:0000256" key="3">
    <source>
        <dbReference type="ARBA" id="ARBA00022741"/>
    </source>
</evidence>
<keyword evidence="5 8" id="KW-0067">ATP-binding</keyword>
<protein>
    <recommendedName>
        <fullName evidence="8">Endonuclease MutS2</fullName>
        <ecNumber evidence="8">3.1.-.-</ecNumber>
    </recommendedName>
    <alternativeName>
        <fullName evidence="8">Ribosome-associated protein quality control-upstream factor</fullName>
        <shortName evidence="8">RQC-upstream factor</shortName>
        <shortName evidence="8">RqcU</shortName>
        <ecNumber evidence="8">3.6.4.-</ecNumber>
    </alternativeName>
</protein>
<name>A0A1I0XFS4_9FIRM</name>
<keyword evidence="8" id="KW-0255">Endonuclease</keyword>
<dbReference type="EMBL" id="FOJY01000006">
    <property type="protein sequence ID" value="SFA99150.1"/>
    <property type="molecule type" value="Genomic_DNA"/>
</dbReference>
<feature type="domain" description="Smr" evidence="11">
    <location>
        <begin position="718"/>
        <end position="793"/>
    </location>
</feature>
<feature type="binding site" evidence="8">
    <location>
        <begin position="334"/>
        <end position="341"/>
    </location>
    <ligand>
        <name>ATP</name>
        <dbReference type="ChEBI" id="CHEBI:30616"/>
    </ligand>
</feature>
<dbReference type="CDD" id="cd03280">
    <property type="entry name" value="ABC_MutS2"/>
    <property type="match status" value="1"/>
</dbReference>
<gene>
    <name evidence="8" type="primary">mutS2</name>
    <name evidence="8" type="synonym">rqcU</name>
    <name evidence="12" type="ORF">SAMN05216249_106112</name>
</gene>
<evidence type="ECO:0000256" key="7">
    <source>
        <dbReference type="ARBA" id="ARBA00023125"/>
    </source>
</evidence>
<dbReference type="InterPro" id="IPR027417">
    <property type="entry name" value="P-loop_NTPase"/>
</dbReference>
<comment type="function">
    <text evidence="8">Endonuclease that is involved in the suppression of homologous recombination and thus may have a key role in the control of bacterial genetic diversity.</text>
</comment>
<feature type="region of interest" description="Disordered" evidence="10">
    <location>
        <begin position="545"/>
        <end position="566"/>
    </location>
</feature>
<dbReference type="SUPFAM" id="SSF52540">
    <property type="entry name" value="P-loop containing nucleoside triphosphate hydrolases"/>
    <property type="match status" value="1"/>
</dbReference>
<dbReference type="RefSeq" id="WP_092871542.1">
    <property type="nucleotide sequence ID" value="NZ_FOJY01000006.1"/>
</dbReference>
<keyword evidence="7 8" id="KW-0238">DNA-binding</keyword>
<dbReference type="InterPro" id="IPR046893">
    <property type="entry name" value="MSSS"/>
</dbReference>
<dbReference type="HAMAP" id="MF_00092">
    <property type="entry name" value="MutS2"/>
    <property type="match status" value="1"/>
</dbReference>
<dbReference type="Pfam" id="PF00488">
    <property type="entry name" value="MutS_V"/>
    <property type="match status" value="1"/>
</dbReference>
<evidence type="ECO:0000256" key="8">
    <source>
        <dbReference type="HAMAP-Rule" id="MF_00092"/>
    </source>
</evidence>
<evidence type="ECO:0000256" key="4">
    <source>
        <dbReference type="ARBA" id="ARBA00022801"/>
    </source>
</evidence>
<accession>A0A1I0XFS4</accession>
<dbReference type="InterPro" id="IPR036187">
    <property type="entry name" value="DNA_mismatch_repair_MutS_sf"/>
</dbReference>
<comment type="similarity">
    <text evidence="8">Belongs to the DNA mismatch repair MutS family. MutS2 subfamily.</text>
</comment>
<dbReference type="InterPro" id="IPR045076">
    <property type="entry name" value="MutS"/>
</dbReference>
<dbReference type="PROSITE" id="PS00486">
    <property type="entry name" value="DNA_MISMATCH_REPAIR_2"/>
    <property type="match status" value="1"/>
</dbReference>
<dbReference type="Gene3D" id="3.30.1370.110">
    <property type="match status" value="1"/>
</dbReference>
<reference evidence="12 13" key="1">
    <citation type="submission" date="2016-10" db="EMBL/GenBank/DDBJ databases">
        <authorList>
            <person name="de Groot N.N."/>
        </authorList>
    </citation>
    <scope>NUCLEOTIDE SEQUENCE [LARGE SCALE GENOMIC DNA]</scope>
    <source>
        <strain evidence="12 13">DSM 5522</strain>
    </source>
</reference>
<keyword evidence="9" id="KW-0175">Coiled coil</keyword>
<evidence type="ECO:0000256" key="9">
    <source>
        <dbReference type="SAM" id="Coils"/>
    </source>
</evidence>
<keyword evidence="3 8" id="KW-0547">Nucleotide-binding</keyword>
<dbReference type="Gene3D" id="3.40.50.300">
    <property type="entry name" value="P-loop containing nucleotide triphosphate hydrolases"/>
    <property type="match status" value="1"/>
</dbReference>
<comment type="subunit">
    <text evidence="8">Homodimer. Binds to stalled ribosomes, contacting rRNA.</text>
</comment>
<dbReference type="InterPro" id="IPR036063">
    <property type="entry name" value="Smr_dom_sf"/>
</dbReference>
<evidence type="ECO:0000256" key="10">
    <source>
        <dbReference type="SAM" id="MobiDB-lite"/>
    </source>
</evidence>
<evidence type="ECO:0000313" key="13">
    <source>
        <dbReference type="Proteomes" id="UP000198838"/>
    </source>
</evidence>
<dbReference type="GO" id="GO:0005524">
    <property type="term" value="F:ATP binding"/>
    <property type="evidence" value="ECO:0007669"/>
    <property type="project" value="UniProtKB-UniRule"/>
</dbReference>
<dbReference type="PIRSF" id="PIRSF005814">
    <property type="entry name" value="MutS_YshD"/>
    <property type="match status" value="1"/>
</dbReference>
<evidence type="ECO:0000256" key="5">
    <source>
        <dbReference type="ARBA" id="ARBA00022840"/>
    </source>
</evidence>
<dbReference type="EC" id="3.1.-.-" evidence="8"/>
<dbReference type="PROSITE" id="PS50828">
    <property type="entry name" value="SMR"/>
    <property type="match status" value="1"/>
</dbReference>
<dbReference type="GO" id="GO:0019843">
    <property type="term" value="F:rRNA binding"/>
    <property type="evidence" value="ECO:0007669"/>
    <property type="project" value="UniProtKB-UniRule"/>
</dbReference>
<dbReference type="Pfam" id="PF20297">
    <property type="entry name" value="MSSS"/>
    <property type="match status" value="1"/>
</dbReference>
<dbReference type="GO" id="GO:0043023">
    <property type="term" value="F:ribosomal large subunit binding"/>
    <property type="evidence" value="ECO:0007669"/>
    <property type="project" value="UniProtKB-UniRule"/>
</dbReference>
<dbReference type="NCBIfam" id="TIGR01069">
    <property type="entry name" value="mutS2"/>
    <property type="match status" value="1"/>
</dbReference>
<dbReference type="GO" id="GO:0030983">
    <property type="term" value="F:mismatched DNA binding"/>
    <property type="evidence" value="ECO:0007669"/>
    <property type="project" value="InterPro"/>
</dbReference>
<sequence length="793" mass="87953">MKEKFYKALEFDKIIALLEKEAASKAGEKLCHELLPMTNINDISVALNNTNDALTRIFKKGTIPLGGLCDIGFALKHLKIGGSLSQKDLIDISSVLYACKNVKNYAGHEREDEPEDSLDQYFEPIEPLVSLKKEIDRCIISETEVSDNASPALNQIRRKINNINNSIHNQINSLLSNNTVRSYLQDAVITLRNDRYCLPVKAEFKNSVPGLIHDTSSTGSTIFVEPMSVVKLNNDLKELYNDEKKAIEEILENLSQLCSQYIENLSDNFHYLSLLDFIFAKANLGLKYNGTMPKLNTNGHINFKKARHPLIDPKKVVPVNVYLGKDFTTLIITGPNTGGKTVSLKTVGLLTLMGQAGLLIPAGDGSTLAVFKEVYADIGDEQSIEQSLSTFSAHMTKIVEILKNVSKNSLVLFDELGAGTDPTEGAALATSILDMLHERHINTMATTHYSELKVYALSTPGVENASCEFDVHSLRPTYKLLIGIPGKSNAFAISKRLGLPDSIIADATKRIDEDSQSFEDLLSDLDSSRRQIEKERAEIERLKAETKELKEKSKEKQNNANKQKDNMLRNANEMARKILAEAKEYADKTINEINKMANSPNSVKELEKKRAGLREKINEADAYMEKHKPKKKKSNKKIDFKEGDSVLVVSMNIKGVIIKAPNAKGEAKVQMGILNSMININDLELLENDEPVYTGSNITISNQGKIKMSKTANISPEVNLIGMTCDEAVSVLDKYLDDAYLAHLPNVRVVHGRGTGALKNAVHNHLRRLKYVDSYRLGEFGEGGGGVTIVEFK</sequence>
<dbReference type="SUPFAM" id="SSF48334">
    <property type="entry name" value="DNA repair protein MutS, domain III"/>
    <property type="match status" value="1"/>
</dbReference>
<keyword evidence="2 8" id="KW-0699">rRNA-binding</keyword>
<evidence type="ECO:0000313" key="12">
    <source>
        <dbReference type="EMBL" id="SFA99150.1"/>
    </source>
</evidence>
<dbReference type="Proteomes" id="UP000198838">
    <property type="component" value="Unassembled WGS sequence"/>
</dbReference>
<dbReference type="FunFam" id="3.40.50.300:FF:000830">
    <property type="entry name" value="Endonuclease MutS2"/>
    <property type="match status" value="1"/>
</dbReference>
<dbReference type="SMART" id="SM00533">
    <property type="entry name" value="MUTSd"/>
    <property type="match status" value="1"/>
</dbReference>
<evidence type="ECO:0000256" key="6">
    <source>
        <dbReference type="ARBA" id="ARBA00022884"/>
    </source>
</evidence>
<dbReference type="GO" id="GO:0006298">
    <property type="term" value="P:mismatch repair"/>
    <property type="evidence" value="ECO:0007669"/>
    <property type="project" value="InterPro"/>
</dbReference>
<dbReference type="SMART" id="SM00463">
    <property type="entry name" value="SMR"/>
    <property type="match status" value="1"/>
</dbReference>
<dbReference type="SUPFAM" id="SSF160443">
    <property type="entry name" value="SMR domain-like"/>
    <property type="match status" value="1"/>
</dbReference>